<dbReference type="PANTHER" id="PTHR22617">
    <property type="entry name" value="CHEMOTAXIS SENSOR HISTIDINE KINASE-RELATED"/>
    <property type="match status" value="1"/>
</dbReference>
<dbReference type="EMBL" id="NPZB01000002">
    <property type="protein sequence ID" value="PNS07481.1"/>
    <property type="molecule type" value="Genomic_DNA"/>
</dbReference>
<evidence type="ECO:0000313" key="3">
    <source>
        <dbReference type="Proteomes" id="UP000236220"/>
    </source>
</evidence>
<dbReference type="SUPFAM" id="SSF50341">
    <property type="entry name" value="CheW-like"/>
    <property type="match status" value="1"/>
</dbReference>
<dbReference type="OrthoDB" id="5298045at2"/>
<accession>A0A2K1PXH5</accession>
<dbReference type="InterPro" id="IPR002545">
    <property type="entry name" value="CheW-lke_dom"/>
</dbReference>
<reference evidence="2 3" key="1">
    <citation type="submission" date="2017-08" db="EMBL/GenBank/DDBJ databases">
        <title>Lysobacter sylvestris genome.</title>
        <authorList>
            <person name="Zhang D.-C."/>
            <person name="Albuquerque L."/>
            <person name="Franca L."/>
            <person name="Froufe H.J.C."/>
            <person name="Barroso C."/>
            <person name="Egas C."/>
            <person name="Da Costa M."/>
            <person name="Margesin R."/>
        </authorList>
    </citation>
    <scope>NUCLEOTIDE SEQUENCE [LARGE SCALE GENOMIC DNA]</scope>
    <source>
        <strain evidence="2 3">AM20-91</strain>
    </source>
</reference>
<dbReference type="Gene3D" id="2.30.30.40">
    <property type="entry name" value="SH3 Domains"/>
    <property type="match status" value="1"/>
</dbReference>
<dbReference type="GO" id="GO:0007165">
    <property type="term" value="P:signal transduction"/>
    <property type="evidence" value="ECO:0007669"/>
    <property type="project" value="InterPro"/>
</dbReference>
<proteinExistence type="predicted"/>
<dbReference type="InterPro" id="IPR039315">
    <property type="entry name" value="CheW"/>
</dbReference>
<evidence type="ECO:0000259" key="1">
    <source>
        <dbReference type="PROSITE" id="PS50851"/>
    </source>
</evidence>
<keyword evidence="3" id="KW-1185">Reference proteome</keyword>
<sequence>MDAGLSAYHYLCDLDRRCQSRNVGLPQHVSGEGGWRGLGYRLGAHQLLSSYDDIVEILTLPETTPVPGGHAWLLGLANIRGNLLPVIDLKLFLEGERTVLREDQRMLIVRQPGGDVAVLIDALFGQRIFDDQHAADPAQVGDGRYGHFIQRAFHADGETWGVFDLSRLVRTPEFRQAAA</sequence>
<dbReference type="GO" id="GO:0005829">
    <property type="term" value="C:cytosol"/>
    <property type="evidence" value="ECO:0007669"/>
    <property type="project" value="TreeGrafter"/>
</dbReference>
<gene>
    <name evidence="2" type="ORF">Lysil_1657</name>
</gene>
<comment type="caution">
    <text evidence="2">The sequence shown here is derived from an EMBL/GenBank/DDBJ whole genome shotgun (WGS) entry which is preliminary data.</text>
</comment>
<dbReference type="PROSITE" id="PS50851">
    <property type="entry name" value="CHEW"/>
    <property type="match status" value="1"/>
</dbReference>
<dbReference type="PANTHER" id="PTHR22617:SF43">
    <property type="entry name" value="PROTEIN PILI"/>
    <property type="match status" value="1"/>
</dbReference>
<dbReference type="Pfam" id="PF01584">
    <property type="entry name" value="CheW"/>
    <property type="match status" value="1"/>
</dbReference>
<dbReference type="InterPro" id="IPR036061">
    <property type="entry name" value="CheW-like_dom_sf"/>
</dbReference>
<protein>
    <submittedName>
        <fullName evidence="2">CheW-like domain</fullName>
    </submittedName>
</protein>
<organism evidence="2 3">
    <name type="scientific">Solilutibacter silvestris</name>
    <dbReference type="NCBI Taxonomy" id="1645665"/>
    <lineage>
        <taxon>Bacteria</taxon>
        <taxon>Pseudomonadati</taxon>
        <taxon>Pseudomonadota</taxon>
        <taxon>Gammaproteobacteria</taxon>
        <taxon>Lysobacterales</taxon>
        <taxon>Lysobacteraceae</taxon>
        <taxon>Solilutibacter</taxon>
    </lineage>
</organism>
<name>A0A2K1PXH5_9GAMM</name>
<dbReference type="GO" id="GO:0006935">
    <property type="term" value="P:chemotaxis"/>
    <property type="evidence" value="ECO:0007669"/>
    <property type="project" value="InterPro"/>
</dbReference>
<feature type="domain" description="CheW-like" evidence="1">
    <location>
        <begin position="34"/>
        <end position="174"/>
    </location>
</feature>
<evidence type="ECO:0000313" key="2">
    <source>
        <dbReference type="EMBL" id="PNS07481.1"/>
    </source>
</evidence>
<dbReference type="Gene3D" id="2.40.50.180">
    <property type="entry name" value="CheA-289, Domain 4"/>
    <property type="match status" value="1"/>
</dbReference>
<dbReference type="SMART" id="SM00260">
    <property type="entry name" value="CheW"/>
    <property type="match status" value="1"/>
</dbReference>
<dbReference type="Proteomes" id="UP000236220">
    <property type="component" value="Unassembled WGS sequence"/>
</dbReference>
<dbReference type="RefSeq" id="WP_103075186.1">
    <property type="nucleotide sequence ID" value="NZ_NPZB01000002.1"/>
</dbReference>
<dbReference type="AlphaFoldDB" id="A0A2K1PXH5"/>